<dbReference type="PROSITE" id="PS51257">
    <property type="entry name" value="PROKAR_LIPOPROTEIN"/>
    <property type="match status" value="1"/>
</dbReference>
<accession>W4LA98</accession>
<dbReference type="AlphaFoldDB" id="W4LA98"/>
<organism evidence="2 3">
    <name type="scientific">Entotheonella factor</name>
    <dbReference type="NCBI Taxonomy" id="1429438"/>
    <lineage>
        <taxon>Bacteria</taxon>
        <taxon>Pseudomonadati</taxon>
        <taxon>Nitrospinota/Tectimicrobiota group</taxon>
        <taxon>Candidatus Tectimicrobiota</taxon>
        <taxon>Candidatus Entotheonellia</taxon>
        <taxon>Candidatus Entotheonellales</taxon>
        <taxon>Candidatus Entotheonellaceae</taxon>
        <taxon>Candidatus Entotheonella</taxon>
    </lineage>
</organism>
<gene>
    <name evidence="2" type="ORF">ETSY1_33200</name>
</gene>
<dbReference type="EMBL" id="AZHW01000999">
    <property type="protein sequence ID" value="ETW94819.1"/>
    <property type="molecule type" value="Genomic_DNA"/>
</dbReference>
<evidence type="ECO:0000256" key="1">
    <source>
        <dbReference type="SAM" id="SignalP"/>
    </source>
</evidence>
<dbReference type="HOGENOM" id="CLU_2394297_0_0_7"/>
<name>W4LA98_ENTF1</name>
<comment type="caution">
    <text evidence="2">The sequence shown here is derived from an EMBL/GenBank/DDBJ whole genome shotgun (WGS) entry which is preliminary data.</text>
</comment>
<dbReference type="Proteomes" id="UP000019141">
    <property type="component" value="Unassembled WGS sequence"/>
</dbReference>
<keyword evidence="1" id="KW-0732">Signal</keyword>
<proteinExistence type="predicted"/>
<sequence length="93" mass="10167">MQNYPPKWLQLLLVFVSGFACDIPSCFHAVNGLASAQAATLTLRIDNDENDKGQDGSTIDATGHIDLFAGDEWGALRFQHVNLPRGQPLTLRS</sequence>
<reference evidence="2 3" key="1">
    <citation type="journal article" date="2014" name="Nature">
        <title>An environmental bacterial taxon with a large and distinct metabolic repertoire.</title>
        <authorList>
            <person name="Wilson M.C."/>
            <person name="Mori T."/>
            <person name="Ruckert C."/>
            <person name="Uria A.R."/>
            <person name="Helf M.J."/>
            <person name="Takada K."/>
            <person name="Gernert C."/>
            <person name="Steffens U.A."/>
            <person name="Heycke N."/>
            <person name="Schmitt S."/>
            <person name="Rinke C."/>
            <person name="Helfrich E.J."/>
            <person name="Brachmann A.O."/>
            <person name="Gurgui C."/>
            <person name="Wakimoto T."/>
            <person name="Kracht M."/>
            <person name="Crusemann M."/>
            <person name="Hentschel U."/>
            <person name="Abe I."/>
            <person name="Matsunaga S."/>
            <person name="Kalinowski J."/>
            <person name="Takeyama H."/>
            <person name="Piel J."/>
        </authorList>
    </citation>
    <scope>NUCLEOTIDE SEQUENCE [LARGE SCALE GENOMIC DNA]</scope>
    <source>
        <strain evidence="3">TSY1</strain>
    </source>
</reference>
<feature type="chain" id="PRO_5005715725" evidence="1">
    <location>
        <begin position="21"/>
        <end position="93"/>
    </location>
</feature>
<feature type="signal peptide" evidence="1">
    <location>
        <begin position="1"/>
        <end position="20"/>
    </location>
</feature>
<evidence type="ECO:0000313" key="3">
    <source>
        <dbReference type="Proteomes" id="UP000019141"/>
    </source>
</evidence>
<protein>
    <submittedName>
        <fullName evidence="2">Uncharacterized protein</fullName>
    </submittedName>
</protein>
<evidence type="ECO:0000313" key="2">
    <source>
        <dbReference type="EMBL" id="ETW94819.1"/>
    </source>
</evidence>
<keyword evidence="3" id="KW-1185">Reference proteome</keyword>